<protein>
    <recommendedName>
        <fullName evidence="4">Oxidoreductase</fullName>
    </recommendedName>
</protein>
<organism evidence="2 3">
    <name type="scientific">Geranomyces variabilis</name>
    <dbReference type="NCBI Taxonomy" id="109894"/>
    <lineage>
        <taxon>Eukaryota</taxon>
        <taxon>Fungi</taxon>
        <taxon>Fungi incertae sedis</taxon>
        <taxon>Chytridiomycota</taxon>
        <taxon>Chytridiomycota incertae sedis</taxon>
        <taxon>Chytridiomycetes</taxon>
        <taxon>Spizellomycetales</taxon>
        <taxon>Powellomycetaceae</taxon>
        <taxon>Geranomyces</taxon>
    </lineage>
</organism>
<evidence type="ECO:0008006" key="4">
    <source>
        <dbReference type="Google" id="ProtNLM"/>
    </source>
</evidence>
<dbReference type="PANTHER" id="PTHR43544:SF2">
    <property type="entry name" value="OXIDOREDUCTASE"/>
    <property type="match status" value="1"/>
</dbReference>
<dbReference type="GO" id="GO:0016491">
    <property type="term" value="F:oxidoreductase activity"/>
    <property type="evidence" value="ECO:0007669"/>
    <property type="project" value="TreeGrafter"/>
</dbReference>
<dbReference type="EMBL" id="JADGJQ010000033">
    <property type="protein sequence ID" value="KAJ3177474.1"/>
    <property type="molecule type" value="Genomic_DNA"/>
</dbReference>
<dbReference type="AlphaFoldDB" id="A0AAD5XLZ0"/>
<gene>
    <name evidence="2" type="ORF">HDU87_004493</name>
</gene>
<dbReference type="SUPFAM" id="SSF51735">
    <property type="entry name" value="NAD(P)-binding Rossmann-fold domains"/>
    <property type="match status" value="1"/>
</dbReference>
<dbReference type="Gene3D" id="3.40.50.720">
    <property type="entry name" value="NAD(P)-binding Rossmann-like Domain"/>
    <property type="match status" value="2"/>
</dbReference>
<dbReference type="InterPro" id="IPR002347">
    <property type="entry name" value="SDR_fam"/>
</dbReference>
<dbReference type="Pfam" id="PF00106">
    <property type="entry name" value="adh_short"/>
    <property type="match status" value="1"/>
</dbReference>
<evidence type="ECO:0000256" key="1">
    <source>
        <dbReference type="ARBA" id="ARBA00006484"/>
    </source>
</evidence>
<proteinExistence type="inferred from homology"/>
<sequence length="647" mass="71007">MASAADLPPWTDFYTQQDLLAATKVFQLYADNEDYLKHASHEPQIARLFALARTAMVPNKEELKDKRRRKKYARKEADSELLAVSGIRKMRKVKMVGYTGGSIDMPMPPRIGTVEANAEFAAQDDQKLIQQTQQMQHTAATTPAAIVAGDADAGGNDETVEMEGVEHVNAVIEEEQSSANAAGEPPKRKLTYNRACHICGAPFRDLHHFYDQMCPPCAAFNFTKRFSTADMHGRVCIVTGARVKIGYCIALKLLRMGATVIVTTRFPHDAAQRFAREADASEFGGRVAVYGLDFRDVPMLHHFCRHVQERYKRLDVIINNAAQTVRKPPAFYEHLMKGEEGRVPEHVARIVDVVDVYRARQGGYLFEHASAGGGAGGVKSVMDTQAGGDEVVAGGARAAAAGGSNKSLALAAAQATAHLPDVNASAALSQLPLIPSDHTTTTTTTSTSTTATASAAAAELFPPGLYDRDDQQLDLRRENSWTMELGEISSVEMMECHVINTFAPWVLVSELKSLMQRTRSPVVDGAAAAEDGEWDKFIVNVSAMEGQFYRNKTIFHPHTNMAKAALNMMTRTASAGFAAVNIFMTAVDTGWITDEQPVDQHYKRESAPPPLDEWDAAMRVLDPVLVGVNGEQKLWGCFLKNYRSTRW</sequence>
<comment type="caution">
    <text evidence="2">The sequence shown here is derived from an EMBL/GenBank/DDBJ whole genome shotgun (WGS) entry which is preliminary data.</text>
</comment>
<dbReference type="InterPro" id="IPR036291">
    <property type="entry name" value="NAD(P)-bd_dom_sf"/>
</dbReference>
<evidence type="ECO:0000313" key="2">
    <source>
        <dbReference type="EMBL" id="KAJ3177474.1"/>
    </source>
</evidence>
<dbReference type="PANTHER" id="PTHR43544">
    <property type="entry name" value="SHORT-CHAIN DEHYDROGENASE/REDUCTASE"/>
    <property type="match status" value="1"/>
</dbReference>
<dbReference type="Proteomes" id="UP001212152">
    <property type="component" value="Unassembled WGS sequence"/>
</dbReference>
<dbReference type="InterPro" id="IPR051468">
    <property type="entry name" value="Fungal_SecMetab_SDRs"/>
</dbReference>
<name>A0AAD5XLZ0_9FUNG</name>
<keyword evidence="3" id="KW-1185">Reference proteome</keyword>
<dbReference type="GO" id="GO:0005737">
    <property type="term" value="C:cytoplasm"/>
    <property type="evidence" value="ECO:0007669"/>
    <property type="project" value="TreeGrafter"/>
</dbReference>
<comment type="similarity">
    <text evidence="1">Belongs to the short-chain dehydrogenases/reductases (SDR) family.</text>
</comment>
<accession>A0AAD5XLZ0</accession>
<evidence type="ECO:0000313" key="3">
    <source>
        <dbReference type="Proteomes" id="UP001212152"/>
    </source>
</evidence>
<reference evidence="2" key="1">
    <citation type="submission" date="2020-05" db="EMBL/GenBank/DDBJ databases">
        <title>Phylogenomic resolution of chytrid fungi.</title>
        <authorList>
            <person name="Stajich J.E."/>
            <person name="Amses K."/>
            <person name="Simmons R."/>
            <person name="Seto K."/>
            <person name="Myers J."/>
            <person name="Bonds A."/>
            <person name="Quandt C.A."/>
            <person name="Barry K."/>
            <person name="Liu P."/>
            <person name="Grigoriev I."/>
            <person name="Longcore J.E."/>
            <person name="James T.Y."/>
        </authorList>
    </citation>
    <scope>NUCLEOTIDE SEQUENCE</scope>
    <source>
        <strain evidence="2">JEL0379</strain>
    </source>
</reference>